<evidence type="ECO:0000313" key="11">
    <source>
        <dbReference type="Proteomes" id="UP000004926"/>
    </source>
</evidence>
<dbReference type="InterPro" id="IPR037217">
    <property type="entry name" value="Trp/Indoleamine_2_3_dOase-like"/>
</dbReference>
<dbReference type="GO" id="GO:0046872">
    <property type="term" value="F:metal ion binding"/>
    <property type="evidence" value="ECO:0007669"/>
    <property type="project" value="UniProtKB-KW"/>
</dbReference>
<dbReference type="PANTHER" id="PTHR10138:SF0">
    <property type="entry name" value="TRYPTOPHAN 2,3-DIOXYGENASE"/>
    <property type="match status" value="1"/>
</dbReference>
<dbReference type="HOGENOM" id="CLU_063240_0_0_11"/>
<keyword evidence="4 9" id="KW-0223">Dioxygenase</keyword>
<dbReference type="HAMAP" id="MF_01972">
    <property type="entry name" value="T23O"/>
    <property type="match status" value="1"/>
</dbReference>
<feature type="binding site" description="axial binding residue" evidence="9">
    <location>
        <position position="233"/>
    </location>
    <ligand>
        <name>heme</name>
        <dbReference type="ChEBI" id="CHEBI:30413"/>
    </ligand>
    <ligandPart>
        <name>Fe</name>
        <dbReference type="ChEBI" id="CHEBI:18248"/>
    </ligandPart>
</feature>
<dbReference type="EC" id="1.13.11.11" evidence="9"/>
<dbReference type="Pfam" id="PF03301">
    <property type="entry name" value="Trp_dioxygenase"/>
    <property type="match status" value="2"/>
</dbReference>
<evidence type="ECO:0000256" key="4">
    <source>
        <dbReference type="ARBA" id="ARBA00022964"/>
    </source>
</evidence>
<sequence>MAGSDQSRAAVPEHATPPDHSALTYTSYLALDEVLGAQRPRSSEHDELLFIVIHQVYELWFKQLLHELAFLQQRLETGDTPHALRTLRRILTVLKVVVAQIDVLETMTPSQFTSFRTRLDAASGFQSGQFRELEAVLGRRDPKVFQHYPPGSQARERIADAMSRPSLFDSFLTYLRVHGYDVPAERDVSLPLSPSPAVQDVLLKVYRDDAGPASVCEHLVDLDEGLQEWRYRHVKMVERTIGDKTGTGGSSGAAYLRTTVSTPAFPDLWAVRSRL</sequence>
<dbReference type="PANTHER" id="PTHR10138">
    <property type="entry name" value="TRYPTOPHAN 2,3-DIOXYGENASE"/>
    <property type="match status" value="1"/>
</dbReference>
<evidence type="ECO:0000256" key="8">
    <source>
        <dbReference type="ARBA" id="ARBA00050412"/>
    </source>
</evidence>
<dbReference type="OrthoDB" id="9776847at2"/>
<dbReference type="UniPathway" id="UPA00333">
    <property type="reaction ID" value="UER00453"/>
</dbReference>
<reference evidence="10 11" key="1">
    <citation type="journal article" date="2012" name="Stand. Genomic Sci.">
        <title>Genome sequence of the ocean sediment bacterium Saccharomonospora marina type strain (XMU15(T)).</title>
        <authorList>
            <person name="Klenk H.P."/>
            <person name="Lu M."/>
            <person name="Lucas S."/>
            <person name="Lapidus A."/>
            <person name="Copeland A."/>
            <person name="Pitluck S."/>
            <person name="Goodwin L.A."/>
            <person name="Han C."/>
            <person name="Tapia R."/>
            <person name="Brambilla E.M."/>
            <person name="Potter G."/>
            <person name="Land M."/>
            <person name="Ivanova N."/>
            <person name="Rohde M."/>
            <person name="Goker M."/>
            <person name="Detter J.C."/>
            <person name="Li W.J."/>
            <person name="Kyrpides N.C."/>
            <person name="Woyke T."/>
        </authorList>
    </citation>
    <scope>NUCLEOTIDE SEQUENCE [LARGE SCALE GENOMIC DNA]</scope>
    <source>
        <strain evidence="10 11">XMU15</strain>
    </source>
</reference>
<dbReference type="eggNOG" id="COG3483">
    <property type="taxonomic scope" value="Bacteria"/>
</dbReference>
<dbReference type="STRING" id="882083.SacmaDRAFT_3861"/>
<dbReference type="InterPro" id="IPR004981">
    <property type="entry name" value="Trp_2_3_dOase"/>
</dbReference>
<comment type="subunit">
    <text evidence="1 9">Homotetramer.</text>
</comment>
<comment type="catalytic activity">
    <reaction evidence="8 9">
        <text>L-tryptophan + O2 = N-formyl-L-kynurenine</text>
        <dbReference type="Rhea" id="RHEA:24536"/>
        <dbReference type="ChEBI" id="CHEBI:15379"/>
        <dbReference type="ChEBI" id="CHEBI:57912"/>
        <dbReference type="ChEBI" id="CHEBI:58629"/>
        <dbReference type="EC" id="1.13.11.11"/>
    </reaction>
</comment>
<feature type="binding site" evidence="9">
    <location>
        <begin position="50"/>
        <end position="54"/>
    </location>
    <ligand>
        <name>substrate</name>
    </ligand>
</feature>
<evidence type="ECO:0000256" key="7">
    <source>
        <dbReference type="ARBA" id="ARBA00023079"/>
    </source>
</evidence>
<dbReference type="RefSeq" id="WP_009155442.1">
    <property type="nucleotide sequence ID" value="NZ_CM001439.1"/>
</dbReference>
<evidence type="ECO:0000256" key="2">
    <source>
        <dbReference type="ARBA" id="ARBA00022617"/>
    </source>
</evidence>
<evidence type="ECO:0000256" key="9">
    <source>
        <dbReference type="HAMAP-Rule" id="MF_01972"/>
    </source>
</evidence>
<keyword evidence="3 9" id="KW-0479">Metal-binding</keyword>
<comment type="function">
    <text evidence="9">Heme-dependent dioxygenase that catalyzes the oxidative cleavage of the L-tryptophan (L-Trp) pyrrole ring and converts L-tryptophan to N-formyl-L-kynurenine. Catalyzes the oxidative cleavage of the indole moiety.</text>
</comment>
<protein>
    <recommendedName>
        <fullName evidence="9">Tryptophan 2,3-dioxygenase</fullName>
        <shortName evidence="9">TDO</shortName>
        <ecNumber evidence="9">1.13.11.11</ecNumber>
    </recommendedName>
    <alternativeName>
        <fullName evidence="9">Tryptamin 2,3-dioxygenase</fullName>
    </alternativeName>
    <alternativeName>
        <fullName evidence="9">Tryptophan oxygenase</fullName>
        <shortName evidence="9">TO</shortName>
        <shortName evidence="9">TRPO</shortName>
    </alternativeName>
    <alternativeName>
        <fullName evidence="9">Tryptophan pyrrolase</fullName>
    </alternativeName>
    <alternativeName>
        <fullName evidence="9">Tryptophanase</fullName>
    </alternativeName>
</protein>
<evidence type="ECO:0000256" key="1">
    <source>
        <dbReference type="ARBA" id="ARBA00011881"/>
    </source>
</evidence>
<feature type="binding site" evidence="9">
    <location>
        <position position="247"/>
    </location>
    <ligand>
        <name>substrate</name>
    </ligand>
</feature>
<dbReference type="GO" id="GO:0019441">
    <property type="term" value="P:L-tryptophan catabolic process to kynurenine"/>
    <property type="evidence" value="ECO:0007669"/>
    <property type="project" value="UniProtKB-UniRule"/>
</dbReference>
<dbReference type="SUPFAM" id="SSF140959">
    <property type="entry name" value="Indolic compounds 2,3-dioxygenase-like"/>
    <property type="match status" value="1"/>
</dbReference>
<proteinExistence type="inferred from homology"/>
<evidence type="ECO:0000256" key="6">
    <source>
        <dbReference type="ARBA" id="ARBA00023004"/>
    </source>
</evidence>
<evidence type="ECO:0000256" key="5">
    <source>
        <dbReference type="ARBA" id="ARBA00023002"/>
    </source>
</evidence>
<accession>H5X1Z3</accession>
<comment type="cofactor">
    <cofactor evidence="9">
        <name>heme</name>
        <dbReference type="ChEBI" id="CHEBI:30413"/>
    </cofactor>
    <text evidence="9">Binds 1 heme group per subunit.</text>
</comment>
<comment type="pathway">
    <text evidence="9">Amino-acid degradation; L-tryptophan degradation via kynurenine pathway; L-kynurenine from L-tryptophan: step 1/2.</text>
</comment>
<keyword evidence="2 9" id="KW-0349">Heme</keyword>
<dbReference type="EMBL" id="CM001439">
    <property type="protein sequence ID" value="EHR52064.1"/>
    <property type="molecule type" value="Genomic_DNA"/>
</dbReference>
<feature type="binding site" evidence="9">
    <location>
        <position position="116"/>
    </location>
    <ligand>
        <name>substrate</name>
    </ligand>
</feature>
<comment type="caution">
    <text evidence="9">Lacks conserved residue(s) required for the propagation of feature annotation.</text>
</comment>
<keyword evidence="5 9" id="KW-0560">Oxidoreductase</keyword>
<comment type="similarity">
    <text evidence="9">Belongs to the tryptophan 2,3-dioxygenase family.</text>
</comment>
<dbReference type="FunFam" id="1.20.58.480:FF:000001">
    <property type="entry name" value="Tryptophan 2,3-dioxygenase"/>
    <property type="match status" value="1"/>
</dbReference>
<dbReference type="GO" id="GO:0020037">
    <property type="term" value="F:heme binding"/>
    <property type="evidence" value="ECO:0007669"/>
    <property type="project" value="UniProtKB-UniRule"/>
</dbReference>
<gene>
    <name evidence="9" type="primary">kynA</name>
    <name evidence="10" type="ORF">SacmaDRAFT_3861</name>
</gene>
<evidence type="ECO:0000313" key="10">
    <source>
        <dbReference type="EMBL" id="EHR52064.1"/>
    </source>
</evidence>
<keyword evidence="11" id="KW-1185">Reference proteome</keyword>
<dbReference type="AlphaFoldDB" id="H5X1Z3"/>
<keyword evidence="7 9" id="KW-0823">Tryptophan catabolism</keyword>
<name>H5X1Z3_9PSEU</name>
<keyword evidence="6 9" id="KW-0408">Iron</keyword>
<evidence type="ECO:0000256" key="3">
    <source>
        <dbReference type="ARBA" id="ARBA00022723"/>
    </source>
</evidence>
<dbReference type="Gene3D" id="1.20.58.480">
    <property type="match status" value="1"/>
</dbReference>
<dbReference type="GO" id="GO:0019442">
    <property type="term" value="P:L-tryptophan catabolic process to acetyl-CoA"/>
    <property type="evidence" value="ECO:0007669"/>
    <property type="project" value="TreeGrafter"/>
</dbReference>
<dbReference type="Proteomes" id="UP000004926">
    <property type="component" value="Chromosome"/>
</dbReference>
<organism evidence="10 11">
    <name type="scientific">Saccharomonospora marina XMU15</name>
    <dbReference type="NCBI Taxonomy" id="882083"/>
    <lineage>
        <taxon>Bacteria</taxon>
        <taxon>Bacillati</taxon>
        <taxon>Actinomycetota</taxon>
        <taxon>Actinomycetes</taxon>
        <taxon>Pseudonocardiales</taxon>
        <taxon>Pseudonocardiaceae</taxon>
        <taxon>Saccharomonospora</taxon>
    </lineage>
</organism>
<dbReference type="GO" id="GO:0004833">
    <property type="term" value="F:L-tryptophan 2,3-dioxygenase activity"/>
    <property type="evidence" value="ECO:0007669"/>
    <property type="project" value="UniProtKB-UniRule"/>
</dbReference>